<protein>
    <submittedName>
        <fullName evidence="1">Uncharacterized protein</fullName>
    </submittedName>
</protein>
<name>A0A1B2LZU1_9GAMM</name>
<organism evidence="1 2">
    <name type="scientific">Acinetobacter larvae</name>
    <dbReference type="NCBI Taxonomy" id="1789224"/>
    <lineage>
        <taxon>Bacteria</taxon>
        <taxon>Pseudomonadati</taxon>
        <taxon>Pseudomonadota</taxon>
        <taxon>Gammaproteobacteria</taxon>
        <taxon>Moraxellales</taxon>
        <taxon>Moraxellaceae</taxon>
        <taxon>Acinetobacter</taxon>
    </lineage>
</organism>
<gene>
    <name evidence="1" type="ORF">BFG52_07975</name>
</gene>
<accession>A0A1B2LZU1</accession>
<keyword evidence="2" id="KW-1185">Reference proteome</keyword>
<dbReference type="STRING" id="1789224.BFG52_07975"/>
<proteinExistence type="predicted"/>
<dbReference type="EMBL" id="CP016895">
    <property type="protein sequence ID" value="AOA58303.1"/>
    <property type="molecule type" value="Genomic_DNA"/>
</dbReference>
<sequence>MKSNISKPSVASNDTATDYIVGDVVVYEDGIIGLSSLQTIEAYQPDDHYWLAGGQLVHATHIRHATTAEITARRRLDISTNGVLIA</sequence>
<dbReference type="Proteomes" id="UP000093391">
    <property type="component" value="Chromosome"/>
</dbReference>
<dbReference type="AlphaFoldDB" id="A0A1B2LZU1"/>
<reference evidence="1 2" key="1">
    <citation type="submission" date="2016-08" db="EMBL/GenBank/DDBJ databases">
        <authorList>
            <person name="Seilhamer J.J."/>
        </authorList>
    </citation>
    <scope>NUCLEOTIDE SEQUENCE [LARGE SCALE GENOMIC DNA]</scope>
    <source>
        <strain evidence="1 2">BRTC-1</strain>
    </source>
</reference>
<dbReference type="KEGG" id="ala:BFG52_07975"/>
<dbReference type="OrthoDB" id="6708166at2"/>
<dbReference type="RefSeq" id="WP_067554465.1">
    <property type="nucleotide sequence ID" value="NZ_CP016895.1"/>
</dbReference>
<evidence type="ECO:0000313" key="1">
    <source>
        <dbReference type="EMBL" id="AOA58303.1"/>
    </source>
</evidence>
<evidence type="ECO:0000313" key="2">
    <source>
        <dbReference type="Proteomes" id="UP000093391"/>
    </source>
</evidence>